<dbReference type="Gene3D" id="1.20.1250.20">
    <property type="entry name" value="MFS general substrate transporter like domains"/>
    <property type="match status" value="1"/>
</dbReference>
<feature type="transmembrane region" description="Helical" evidence="8">
    <location>
        <begin position="223"/>
        <end position="244"/>
    </location>
</feature>
<evidence type="ECO:0000256" key="4">
    <source>
        <dbReference type="ARBA" id="ARBA00022989"/>
    </source>
</evidence>
<feature type="transmembrane region" description="Helical" evidence="8">
    <location>
        <begin position="500"/>
        <end position="522"/>
    </location>
</feature>
<feature type="transmembrane region" description="Helical" evidence="8">
    <location>
        <begin position="256"/>
        <end position="274"/>
    </location>
</feature>
<gene>
    <name evidence="10" type="ORF">SOMG_04168</name>
</gene>
<dbReference type="GO" id="GO:0005886">
    <property type="term" value="C:plasma membrane"/>
    <property type="evidence" value="ECO:0007669"/>
    <property type="project" value="TreeGrafter"/>
</dbReference>
<keyword evidence="4 8" id="KW-1133">Transmembrane helix</keyword>
<dbReference type="FunFam" id="1.20.1250.20:FF:000082">
    <property type="entry name" value="MFS multidrug transporter, putative"/>
    <property type="match status" value="1"/>
</dbReference>
<organism evidence="10 11">
    <name type="scientific">Schizosaccharomyces osmophilus</name>
    <dbReference type="NCBI Taxonomy" id="2545709"/>
    <lineage>
        <taxon>Eukaryota</taxon>
        <taxon>Fungi</taxon>
        <taxon>Dikarya</taxon>
        <taxon>Ascomycota</taxon>
        <taxon>Taphrinomycotina</taxon>
        <taxon>Schizosaccharomycetes</taxon>
        <taxon>Schizosaccharomycetales</taxon>
        <taxon>Schizosaccharomycetaceae</taxon>
        <taxon>Schizosaccharomyces</taxon>
    </lineage>
</organism>
<feature type="transmembrane region" description="Helical" evidence="8">
    <location>
        <begin position="407"/>
        <end position="426"/>
    </location>
</feature>
<evidence type="ECO:0000256" key="2">
    <source>
        <dbReference type="ARBA" id="ARBA00022448"/>
    </source>
</evidence>
<dbReference type="GO" id="GO:0022857">
    <property type="term" value="F:transmembrane transporter activity"/>
    <property type="evidence" value="ECO:0007669"/>
    <property type="project" value="InterPro"/>
</dbReference>
<reference evidence="10 11" key="1">
    <citation type="journal article" date="2023" name="G3 (Bethesda)">
        <title>A high-quality reference genome for the fission yeast Schizosaccharomyces osmophilus.</title>
        <authorList>
            <person name="Jia G.S."/>
            <person name="Zhang W.C."/>
            <person name="Liang Y."/>
            <person name="Liu X.H."/>
            <person name="Rhind N."/>
            <person name="Pidoux A."/>
            <person name="Brysch-Herzberg M."/>
            <person name="Du L.L."/>
        </authorList>
    </citation>
    <scope>NUCLEOTIDE SEQUENCE [LARGE SCALE GENOMIC DNA]</scope>
    <source>
        <strain evidence="10 11">CBS 15793</strain>
    </source>
</reference>
<evidence type="ECO:0000313" key="11">
    <source>
        <dbReference type="Proteomes" id="UP001212411"/>
    </source>
</evidence>
<protein>
    <submittedName>
        <fullName evidence="10">Transmembrane transporter</fullName>
    </submittedName>
</protein>
<dbReference type="PANTHER" id="PTHR23502">
    <property type="entry name" value="MAJOR FACILITATOR SUPERFAMILY"/>
    <property type="match status" value="1"/>
</dbReference>
<feature type="compositionally biased region" description="Polar residues" evidence="7">
    <location>
        <begin position="23"/>
        <end position="38"/>
    </location>
</feature>
<feature type="transmembrane region" description="Helical" evidence="8">
    <location>
        <begin position="132"/>
        <end position="156"/>
    </location>
</feature>
<feature type="transmembrane region" description="Helical" evidence="8">
    <location>
        <begin position="328"/>
        <end position="347"/>
    </location>
</feature>
<accession>A0AAE9WHT0</accession>
<feature type="domain" description="Major facilitator superfamily (MFS) profile" evidence="9">
    <location>
        <begin position="99"/>
        <end position="526"/>
    </location>
</feature>
<comment type="similarity">
    <text evidence="6">Belongs to the major facilitator superfamily. CAR1 family.</text>
</comment>
<keyword evidence="5 8" id="KW-0472">Membrane</keyword>
<keyword evidence="3 8" id="KW-0812">Transmembrane</keyword>
<evidence type="ECO:0000313" key="10">
    <source>
        <dbReference type="EMBL" id="WBW74738.1"/>
    </source>
</evidence>
<sequence>MDYIFLLTGRKFRHIDINASLSNVNSKKASAPQGQEPTHQQHEKVEPQAQSSDEDDGFTSSHSKSTQEEQDNSDYQVAWDGLDDPLNPKNWPMWKKNLTLGIASFIAIVITANSSIFSAGGGVAAKQYHVGAAVGDLCSAVFLLGFAAGSVIFAPLSEVYGRLPIYSCTLIIFTLFQIGGGLSKNIWSLVIFRFIHGFFACTPMSACGGTVSDLYSPVERTSALLFFCACAFIGPLTGPTIGGFITDSKLGWRWDFWINMIWAGLTWLIVIFVMPESHGSTILDFKARYLRKKTSCSLWYNEHELQRSVTNAIRTSLTRGIKLLSTEAIVQAICLYLVFVNVLLYMVNVGYPLMFAQYGFNAGEEGLAMLGVDVGVGVGFAFTPLIHWHYKKRFKMNNGNVRPEDRLWPLFFGSFFIPISLFWLAWTCYPTVHWAAPLVSGIFLGWGFLYVLQACYSYLVDSYHELAASALAVGTTTRYAAGGGMTVVARPMYNNLNFHWATSLLAFIGCALVPIPFLFYFFGKRIRQRSSHAYKGG</sequence>
<comment type="subcellular location">
    <subcellularLocation>
        <location evidence="1">Membrane</location>
        <topology evidence="1">Multi-pass membrane protein</topology>
    </subcellularLocation>
</comment>
<dbReference type="PANTHER" id="PTHR23502:SF47">
    <property type="entry name" value="MAJOR FACILITATOR SUPERFAMILY (MFS) PROFILE DOMAIN-CONTAINING PROTEIN-RELATED"/>
    <property type="match status" value="1"/>
</dbReference>
<dbReference type="Pfam" id="PF07690">
    <property type="entry name" value="MFS_1"/>
    <property type="match status" value="1"/>
</dbReference>
<evidence type="ECO:0000259" key="9">
    <source>
        <dbReference type="PROSITE" id="PS50850"/>
    </source>
</evidence>
<feature type="transmembrane region" description="Helical" evidence="8">
    <location>
        <begin position="466"/>
        <end position="488"/>
    </location>
</feature>
<feature type="transmembrane region" description="Helical" evidence="8">
    <location>
        <begin position="367"/>
        <end position="386"/>
    </location>
</feature>
<feature type="transmembrane region" description="Helical" evidence="8">
    <location>
        <begin position="163"/>
        <end position="180"/>
    </location>
</feature>
<feature type="transmembrane region" description="Helical" evidence="8">
    <location>
        <begin position="98"/>
        <end position="120"/>
    </location>
</feature>
<dbReference type="CDD" id="cd17323">
    <property type="entry name" value="MFS_Tpo1_MDR_like"/>
    <property type="match status" value="1"/>
</dbReference>
<dbReference type="SUPFAM" id="SSF103473">
    <property type="entry name" value="MFS general substrate transporter"/>
    <property type="match status" value="1"/>
</dbReference>
<evidence type="ECO:0000256" key="3">
    <source>
        <dbReference type="ARBA" id="ARBA00022692"/>
    </source>
</evidence>
<evidence type="ECO:0000256" key="8">
    <source>
        <dbReference type="SAM" id="Phobius"/>
    </source>
</evidence>
<dbReference type="AlphaFoldDB" id="A0AAE9WHT0"/>
<keyword evidence="11" id="KW-1185">Reference proteome</keyword>
<dbReference type="InterPro" id="IPR011701">
    <property type="entry name" value="MFS"/>
</dbReference>
<name>A0AAE9WHT0_9SCHI</name>
<evidence type="ECO:0000256" key="7">
    <source>
        <dbReference type="SAM" id="MobiDB-lite"/>
    </source>
</evidence>
<dbReference type="InterPro" id="IPR020846">
    <property type="entry name" value="MFS_dom"/>
</dbReference>
<evidence type="ECO:0000256" key="1">
    <source>
        <dbReference type="ARBA" id="ARBA00004141"/>
    </source>
</evidence>
<dbReference type="InterPro" id="IPR036259">
    <property type="entry name" value="MFS_trans_sf"/>
</dbReference>
<dbReference type="PROSITE" id="PS50850">
    <property type="entry name" value="MFS"/>
    <property type="match status" value="1"/>
</dbReference>
<proteinExistence type="inferred from homology"/>
<evidence type="ECO:0000256" key="5">
    <source>
        <dbReference type="ARBA" id="ARBA00023136"/>
    </source>
</evidence>
<dbReference type="GeneID" id="80877644"/>
<feature type="region of interest" description="Disordered" evidence="7">
    <location>
        <begin position="23"/>
        <end position="73"/>
    </location>
</feature>
<evidence type="ECO:0000256" key="6">
    <source>
        <dbReference type="ARBA" id="ARBA00038347"/>
    </source>
</evidence>
<dbReference type="RefSeq" id="XP_056038981.1">
    <property type="nucleotide sequence ID" value="XM_056182955.1"/>
</dbReference>
<feature type="transmembrane region" description="Helical" evidence="8">
    <location>
        <begin position="438"/>
        <end position="459"/>
    </location>
</feature>
<keyword evidence="2" id="KW-0813">Transport</keyword>
<dbReference type="EMBL" id="CP115613">
    <property type="protein sequence ID" value="WBW74738.1"/>
    <property type="molecule type" value="Genomic_DNA"/>
</dbReference>
<dbReference type="KEGG" id="som:SOMG_04168"/>
<dbReference type="Proteomes" id="UP001212411">
    <property type="component" value="Chromosome 3"/>
</dbReference>
<feature type="transmembrane region" description="Helical" evidence="8">
    <location>
        <begin position="186"/>
        <end position="211"/>
    </location>
</feature>